<dbReference type="EMBL" id="CAVMBE010000013">
    <property type="protein sequence ID" value="CAK3922780.1"/>
    <property type="molecule type" value="Genomic_DNA"/>
</dbReference>
<dbReference type="Pfam" id="PF11374">
    <property type="entry name" value="DUF3176"/>
    <property type="match status" value="1"/>
</dbReference>
<keyword evidence="1" id="KW-1133">Transmembrane helix</keyword>
<evidence type="ECO:0000256" key="1">
    <source>
        <dbReference type="SAM" id="Phobius"/>
    </source>
</evidence>
<evidence type="ECO:0000313" key="3">
    <source>
        <dbReference type="Proteomes" id="UP001296104"/>
    </source>
</evidence>
<keyword evidence="1" id="KW-0812">Transmembrane</keyword>
<proteinExistence type="predicted"/>
<feature type="transmembrane region" description="Helical" evidence="1">
    <location>
        <begin position="72"/>
        <end position="93"/>
    </location>
</feature>
<feature type="transmembrane region" description="Helical" evidence="1">
    <location>
        <begin position="32"/>
        <end position="52"/>
    </location>
</feature>
<organism evidence="2 3">
    <name type="scientific">Lecanosticta acicola</name>
    <dbReference type="NCBI Taxonomy" id="111012"/>
    <lineage>
        <taxon>Eukaryota</taxon>
        <taxon>Fungi</taxon>
        <taxon>Dikarya</taxon>
        <taxon>Ascomycota</taxon>
        <taxon>Pezizomycotina</taxon>
        <taxon>Dothideomycetes</taxon>
        <taxon>Dothideomycetidae</taxon>
        <taxon>Mycosphaerellales</taxon>
        <taxon>Mycosphaerellaceae</taxon>
        <taxon>Lecanosticta</taxon>
    </lineage>
</organism>
<sequence>METPPTKGPYTSLDGNHSWQPGIFRRIPWSGISALFGAFCANIAAIAILVASDGNLITAWKYSPTVYLSVSYTISNSLIAAAFSEAVTLNWWMKAIKQGTSLGDLHRYWRYGTAPMAALLSGRYFNFVAFAAVFVAITPINGPLLQRSSSVSDSTIYSLVNLSFPAAKVIVRGTGYISGRAYDVPLFTDEYNPVVQAYYRNDAMPADAAGCPANSQCSGRMIGAGLSATCESSTAPFNAASTLSNGSINFATTDVFQSKFYWSASRAPGNVSLNIQYKNTAPCTGNLIVKNCTLQAATVRYPIVIDGQTSTISLDSSTDIFDDEVLNTTEYSIQIYGSETPIGGYAFALSSRYNTITHLMFSGAAGYTLSSDGPSGPQFANMEDITDTTMGFCKIKFKDPTPFLLQQARELMFRTALAQGNSSTLQAINPASEAKVASVYTTHYPYMAGAVVINMLAIMIVLAMFKGYWHLGRNISMSPLEIARAFNAPLLADQNSNAVAIELVSGADGKPVRYGLVAGPAAAQPHISTQLWKGGEVVEMKPLPSRGPSPGALQQHLEIADSRIVEPLRT</sequence>
<dbReference type="Proteomes" id="UP001296104">
    <property type="component" value="Unassembled WGS sequence"/>
</dbReference>
<protein>
    <submittedName>
        <fullName evidence="2">Uncharacterized protein</fullName>
    </submittedName>
</protein>
<keyword evidence="1" id="KW-0472">Membrane</keyword>
<comment type="caution">
    <text evidence="2">The sequence shown here is derived from an EMBL/GenBank/DDBJ whole genome shotgun (WGS) entry which is preliminary data.</text>
</comment>
<keyword evidence="3" id="KW-1185">Reference proteome</keyword>
<dbReference type="AlphaFoldDB" id="A0AAI8YVL5"/>
<reference evidence="2" key="1">
    <citation type="submission" date="2023-11" db="EMBL/GenBank/DDBJ databases">
        <authorList>
            <person name="Alioto T."/>
            <person name="Alioto T."/>
            <person name="Gomez Garrido J."/>
        </authorList>
    </citation>
    <scope>NUCLEOTIDE SEQUENCE</scope>
</reference>
<evidence type="ECO:0000313" key="2">
    <source>
        <dbReference type="EMBL" id="CAK3922780.1"/>
    </source>
</evidence>
<dbReference type="InterPro" id="IPR021514">
    <property type="entry name" value="DUF3176"/>
</dbReference>
<gene>
    <name evidence="2" type="ORF">LECACI_7A002802</name>
</gene>
<name>A0AAI8YVL5_9PEZI</name>
<feature type="transmembrane region" description="Helical" evidence="1">
    <location>
        <begin position="444"/>
        <end position="465"/>
    </location>
</feature>
<feature type="transmembrane region" description="Helical" evidence="1">
    <location>
        <begin position="114"/>
        <end position="137"/>
    </location>
</feature>
<dbReference type="PANTHER" id="PTHR37576">
    <property type="entry name" value="DEFECT AT LOW TEMPERATURE PROTEIN 1"/>
    <property type="match status" value="1"/>
</dbReference>
<dbReference type="PANTHER" id="PTHR37576:SF2">
    <property type="entry name" value="DEFECT AT LOW TEMPERATURE PROTEIN 1"/>
    <property type="match status" value="1"/>
</dbReference>
<accession>A0AAI8YVL5</accession>